<dbReference type="Pfam" id="PF22980">
    <property type="entry name" value="Myb_DNA-bind_8"/>
    <property type="match status" value="1"/>
</dbReference>
<dbReference type="PANTHER" id="PTHR43008:SF12">
    <property type="entry name" value="OXIDOREDUCTASE, SHORT CHAIN DEHYDROGENASE_REDUCTASE FAMILY (AFU_ORTHOLOGUE AFUA_6G13830)"/>
    <property type="match status" value="1"/>
</dbReference>
<evidence type="ECO:0000313" key="6">
    <source>
        <dbReference type="Proteomes" id="UP000030104"/>
    </source>
</evidence>
<dbReference type="OrthoDB" id="3944408at2759"/>
<keyword evidence="2" id="KW-0560">Oxidoreductase</keyword>
<dbReference type="EMBL" id="JQGA01000699">
    <property type="protein sequence ID" value="KGO74233.1"/>
    <property type="molecule type" value="Genomic_DNA"/>
</dbReference>
<feature type="region of interest" description="Disordered" evidence="3">
    <location>
        <begin position="1"/>
        <end position="23"/>
    </location>
</feature>
<dbReference type="PhylomeDB" id="A0A0A2L4X0"/>
<dbReference type="GO" id="GO:0050664">
    <property type="term" value="F:oxidoreductase activity, acting on NAD(P)H, oxygen as acceptor"/>
    <property type="evidence" value="ECO:0007669"/>
    <property type="project" value="TreeGrafter"/>
</dbReference>
<feature type="region of interest" description="Disordered" evidence="3">
    <location>
        <begin position="72"/>
        <end position="102"/>
    </location>
</feature>
<dbReference type="InterPro" id="IPR054505">
    <property type="entry name" value="Myb_DNA-bind_8"/>
</dbReference>
<dbReference type="HOGENOM" id="CLU_1185367_0_0_1"/>
<evidence type="ECO:0000256" key="3">
    <source>
        <dbReference type="SAM" id="MobiDB-lite"/>
    </source>
</evidence>
<evidence type="ECO:0000313" key="5">
    <source>
        <dbReference type="EMBL" id="KGO74233.1"/>
    </source>
</evidence>
<comment type="caution">
    <text evidence="5">The sequence shown here is derived from an EMBL/GenBank/DDBJ whole genome shotgun (WGS) entry which is preliminary data.</text>
</comment>
<dbReference type="InterPro" id="IPR002347">
    <property type="entry name" value="SDR_fam"/>
</dbReference>
<dbReference type="SUPFAM" id="SSF51735">
    <property type="entry name" value="NAD(P)-binding Rossmann-fold domains"/>
    <property type="match status" value="1"/>
</dbReference>
<organism evidence="5 6">
    <name type="scientific">Penicillium italicum</name>
    <name type="common">Blue mold</name>
    <dbReference type="NCBI Taxonomy" id="40296"/>
    <lineage>
        <taxon>Eukaryota</taxon>
        <taxon>Fungi</taxon>
        <taxon>Dikarya</taxon>
        <taxon>Ascomycota</taxon>
        <taxon>Pezizomycotina</taxon>
        <taxon>Eurotiomycetes</taxon>
        <taxon>Eurotiomycetidae</taxon>
        <taxon>Eurotiales</taxon>
        <taxon>Aspergillaceae</taxon>
        <taxon>Penicillium</taxon>
    </lineage>
</organism>
<dbReference type="Gene3D" id="3.40.50.720">
    <property type="entry name" value="NAD(P)-binding Rossmann-like Domain"/>
    <property type="match status" value="1"/>
</dbReference>
<evidence type="ECO:0000256" key="1">
    <source>
        <dbReference type="ARBA" id="ARBA00006484"/>
    </source>
</evidence>
<dbReference type="InterPro" id="IPR036291">
    <property type="entry name" value="NAD(P)-bd_dom_sf"/>
</dbReference>
<reference evidence="5 6" key="1">
    <citation type="journal article" date="2015" name="Mol. Plant Microbe Interact.">
        <title>Genome, transcriptome, and functional analyses of Penicillium expansum provide new insights into secondary metabolism and pathogenicity.</title>
        <authorList>
            <person name="Ballester A.R."/>
            <person name="Marcet-Houben M."/>
            <person name="Levin E."/>
            <person name="Sela N."/>
            <person name="Selma-Lazaro C."/>
            <person name="Carmona L."/>
            <person name="Wisniewski M."/>
            <person name="Droby S."/>
            <person name="Gonzalez-Candelas L."/>
            <person name="Gabaldon T."/>
        </authorList>
    </citation>
    <scope>NUCLEOTIDE SEQUENCE [LARGE SCALE GENOMIC DNA]</scope>
    <source>
        <strain evidence="5 6">PHI-1</strain>
    </source>
</reference>
<keyword evidence="6" id="KW-1185">Reference proteome</keyword>
<accession>A0A0A2L4X0</accession>
<dbReference type="STRING" id="40296.A0A0A2L4X0"/>
<dbReference type="PANTHER" id="PTHR43008">
    <property type="entry name" value="BENZIL REDUCTASE"/>
    <property type="match status" value="1"/>
</dbReference>
<dbReference type="GO" id="GO:0016616">
    <property type="term" value="F:oxidoreductase activity, acting on the CH-OH group of donors, NAD or NADP as acceptor"/>
    <property type="evidence" value="ECO:0007669"/>
    <property type="project" value="UniProtKB-ARBA"/>
</dbReference>
<dbReference type="Proteomes" id="UP000030104">
    <property type="component" value="Unassembled WGS sequence"/>
</dbReference>
<feature type="compositionally biased region" description="Basic and acidic residues" evidence="3">
    <location>
        <begin position="72"/>
        <end position="91"/>
    </location>
</feature>
<feature type="domain" description="Myb-like DNA-binding" evidence="4">
    <location>
        <begin position="27"/>
        <end position="71"/>
    </location>
</feature>
<sequence length="234" mass="25501">MARTKSPSKAGKSPSKPKEAKESDMKRQLLFLWACHKLWDVQVDIPAVAKHFGIKNNAARMRFERLKKSLDKMEASTKNDDDHKPQTKEQTDEANTEDEGNAMRGARGIDLEVSRALAEAGANVASIYHTSNTADTVAAEIASTKNVHAVASRKRQLDIMVVTSGIASKTAAEDYTTNQWSEIMKVNLDGAFYSVQAAGRIFKVQDRGIVISTASVSATLVNLPQKQAAALSLI</sequence>
<comment type="similarity">
    <text evidence="1">Belongs to the short-chain dehydrogenases/reductases (SDR) family.</text>
</comment>
<evidence type="ECO:0000259" key="4">
    <source>
        <dbReference type="Pfam" id="PF22980"/>
    </source>
</evidence>
<dbReference type="Pfam" id="PF00106">
    <property type="entry name" value="adh_short"/>
    <property type="match status" value="1"/>
</dbReference>
<dbReference type="AlphaFoldDB" id="A0A0A2L4X0"/>
<name>A0A0A2L4X0_PENIT</name>
<gene>
    <name evidence="5" type="ORF">PITC_084800</name>
</gene>
<evidence type="ECO:0000256" key="2">
    <source>
        <dbReference type="ARBA" id="ARBA00023002"/>
    </source>
</evidence>
<proteinExistence type="inferred from homology"/>
<feature type="compositionally biased region" description="Low complexity" evidence="3">
    <location>
        <begin position="1"/>
        <end position="14"/>
    </location>
</feature>
<protein>
    <submittedName>
        <fullName evidence="5">Short-chain dehydrogenase/reductase SDR</fullName>
    </submittedName>
</protein>